<dbReference type="KEGG" id="lrh:LGG_00474"/>
<dbReference type="RefSeq" id="WP_014569107.1">
    <property type="nucleotide sequence ID" value="NC_013198.1"/>
</dbReference>
<reference evidence="4 5" key="1">
    <citation type="journal article" date="2009" name="J. Bacteriol.">
        <title>Complete genome sequence of the probiotic Lactobacillus rhamnosus ATCC 53103.</title>
        <authorList>
            <person name="Morita H."/>
            <person name="Toh H."/>
            <person name="Oshima K."/>
            <person name="Murakami M."/>
            <person name="Taylor T.D."/>
            <person name="Igimi S."/>
            <person name="Hattori M."/>
        </authorList>
    </citation>
    <scope>NUCLEOTIDE SEQUENCE [LARGE SCALE GENOMIC DNA]</scope>
    <source>
        <strain evidence="5">ATCC 53103 / LMG 18243 / GG [Tokyo]</strain>
    </source>
</reference>
<dbReference type="SUPFAM" id="SSF46689">
    <property type="entry name" value="Homeodomain-like"/>
    <property type="match status" value="2"/>
</dbReference>
<dbReference type="PANTHER" id="PTHR43280">
    <property type="entry name" value="ARAC-FAMILY TRANSCRIPTIONAL REGULATOR"/>
    <property type="match status" value="1"/>
</dbReference>
<evidence type="ECO:0000256" key="3">
    <source>
        <dbReference type="ARBA" id="ARBA00023163"/>
    </source>
</evidence>
<dbReference type="Gene3D" id="2.60.40.1500">
    <property type="entry name" value="Glycosyl hydrolase domain, family 39"/>
    <property type="match status" value="1"/>
</dbReference>
<keyword evidence="2" id="KW-0238">DNA-binding</keyword>
<dbReference type="SUPFAM" id="SSF51011">
    <property type="entry name" value="Glycosyl hydrolase domain"/>
    <property type="match status" value="1"/>
</dbReference>
<sequence>MHVDIQEIVREETITHDWRIYLLLEGAAKANVFQSNYELTKNDFLILNPNERFSMHSVEPALVLAITFNAVHLDDILPGIRKQRFWNFPSSSADQTTDSIDECRQLLHRIMITSLFEDVDDAAIIARGLALISYLRSHYLWHEKTRSNAGTDQLVNRVIAKLESEYAEDVNLASLASDMHVSYSYLSKRFKETTQLNFNHYLNAIRLHHIEQDLKYTDKSITQVGIDNGFSQPRTMARNFQKQYGMSPQKFRQAFATTKMLPMHSGSQVTTLGRDEALSRLAGKLADDDLASLQPAKFQQKVLEVQSVKPLQRKAVTYAINVGNVLNLNQQECVAQLKMLTKEVVIAYIRVFDLDKVNIRPNYSSVVTADKELITAFHTILAFGALPIIRVSPNIVAHQSPEDIVARFDAIVRAFGKSVVRKWIIEFEYDCLCSDDPDVQRVINYFIHHAAWHRIGVHVTEQNVKQGKDVTVHTLGNRFVYLSCDYLFLRHEIKADLAGLGSQLEAIRARLAPNQAYAPELALDDWNTLAGSDEVTVGTFFRAALIKEILRQNTGLDNISFWLSISSRASVIPTATDDCLSLFLYGTIRRPVYFVIRMLNSLIGECLYSSPYFSCFRNGEDYALLLSNPTYVDPRMSISDSLMQYQSQKLQLQLLGLASSRYRVVSELLDKDCGGIYNQWLKVGAMTSYSKRDIKYLETITQPRLKIKLVEATDGKLTLAATQSFNSIQIYHVSPVMD</sequence>
<keyword evidence="3" id="KW-0804">Transcription</keyword>
<proteinExistence type="predicted"/>
<dbReference type="PANTHER" id="PTHR43280:SF2">
    <property type="entry name" value="HTH-TYPE TRANSCRIPTIONAL REGULATOR EXSA"/>
    <property type="match status" value="1"/>
</dbReference>
<dbReference type="PROSITE" id="PS01124">
    <property type="entry name" value="HTH_ARAC_FAMILY_2"/>
    <property type="match status" value="1"/>
</dbReference>
<dbReference type="SMART" id="SM00342">
    <property type="entry name" value="HTH_ARAC"/>
    <property type="match status" value="1"/>
</dbReference>
<dbReference type="InterPro" id="IPR018060">
    <property type="entry name" value="HTH_AraC"/>
</dbReference>
<dbReference type="InterPro" id="IPR009057">
    <property type="entry name" value="Homeodomain-like_sf"/>
</dbReference>
<dbReference type="Gene3D" id="1.10.10.60">
    <property type="entry name" value="Homeodomain-like"/>
    <property type="match status" value="2"/>
</dbReference>
<dbReference type="GO" id="GO:0003700">
    <property type="term" value="F:DNA-binding transcription factor activity"/>
    <property type="evidence" value="ECO:0007669"/>
    <property type="project" value="InterPro"/>
</dbReference>
<name>A0A7S7JGJ9_LACRG</name>
<dbReference type="KEGG" id="lrg:LRHM_0458"/>
<gene>
    <name evidence="4" type="ordered locus">LRHM_0458</name>
</gene>
<dbReference type="InterPro" id="IPR017853">
    <property type="entry name" value="GH"/>
</dbReference>
<evidence type="ECO:0000313" key="5">
    <source>
        <dbReference type="Proteomes" id="UP000002067"/>
    </source>
</evidence>
<evidence type="ECO:0000256" key="2">
    <source>
        <dbReference type="ARBA" id="ARBA00023125"/>
    </source>
</evidence>
<accession>A0A7S7JGJ9</accession>
<dbReference type="SUPFAM" id="SSF51445">
    <property type="entry name" value="(Trans)glycosidases"/>
    <property type="match status" value="1"/>
</dbReference>
<dbReference type="EMBL" id="AP011548">
    <property type="protein sequence ID" value="BAI40985.1"/>
    <property type="molecule type" value="Genomic_DNA"/>
</dbReference>
<dbReference type="AlphaFoldDB" id="A0A7S7JGJ9"/>
<dbReference type="Proteomes" id="UP000002067">
    <property type="component" value="Chromosome"/>
</dbReference>
<dbReference type="GO" id="GO:0043565">
    <property type="term" value="F:sequence-specific DNA binding"/>
    <property type="evidence" value="ECO:0007669"/>
    <property type="project" value="InterPro"/>
</dbReference>
<organism evidence="4 5">
    <name type="scientific">Lacticaseibacillus rhamnosus (strain ATCC 53103 / LMG 18243 / GG)</name>
    <name type="common">Lactobacillus rhamnosus</name>
    <dbReference type="NCBI Taxonomy" id="568703"/>
    <lineage>
        <taxon>Bacteria</taxon>
        <taxon>Bacillati</taxon>
        <taxon>Bacillota</taxon>
        <taxon>Bacilli</taxon>
        <taxon>Lactobacillales</taxon>
        <taxon>Lactobacillaceae</taxon>
        <taxon>Lacticaseibacillus</taxon>
    </lineage>
</organism>
<protein>
    <submittedName>
        <fullName evidence="4">Transcriptional regulator</fullName>
    </submittedName>
</protein>
<dbReference type="Pfam" id="PF12833">
    <property type="entry name" value="HTH_18"/>
    <property type="match status" value="1"/>
</dbReference>
<evidence type="ECO:0000313" key="4">
    <source>
        <dbReference type="EMBL" id="BAI40985.1"/>
    </source>
</evidence>
<evidence type="ECO:0000256" key="1">
    <source>
        <dbReference type="ARBA" id="ARBA00023015"/>
    </source>
</evidence>
<keyword evidence="1" id="KW-0805">Transcription regulation</keyword>